<organism evidence="2">
    <name type="scientific">marine metagenome</name>
    <dbReference type="NCBI Taxonomy" id="408172"/>
    <lineage>
        <taxon>unclassified sequences</taxon>
        <taxon>metagenomes</taxon>
        <taxon>ecological metagenomes</taxon>
    </lineage>
</organism>
<reference evidence="2" key="1">
    <citation type="submission" date="2018-05" db="EMBL/GenBank/DDBJ databases">
        <authorList>
            <person name="Lanie J.A."/>
            <person name="Ng W.-L."/>
            <person name="Kazmierczak K.M."/>
            <person name="Andrzejewski T.M."/>
            <person name="Davidsen T.M."/>
            <person name="Wayne K.J."/>
            <person name="Tettelin H."/>
            <person name="Glass J.I."/>
            <person name="Rusch D."/>
            <person name="Podicherti R."/>
            <person name="Tsui H.-C.T."/>
            <person name="Winkler M.E."/>
        </authorList>
    </citation>
    <scope>NUCLEOTIDE SEQUENCE</scope>
</reference>
<name>A0A383C0B2_9ZZZZ</name>
<sequence>MPRILIGECKQEISSFNPHIGTYDNFTINRGPELTAYHQGKETELGGALDVFAKEGDIEIFPTYGARASSAGPLAQKDFERITAELLHAVKGHAEEADGFLFVLHGAMGCTEELDPEGYLLQEVRKLTGNNLPIIITQDLHGILTARMLEHSNGLAIYHTYPHVDFA</sequence>
<dbReference type="EMBL" id="UINC01204744">
    <property type="protein sequence ID" value="SVE25614.1"/>
    <property type="molecule type" value="Genomic_DNA"/>
</dbReference>
<feature type="domain" description="Microcystin LR degradation protein MlrC N-terminal" evidence="1">
    <location>
        <begin position="3"/>
        <end position="166"/>
    </location>
</feature>
<dbReference type="Pfam" id="PF07364">
    <property type="entry name" value="DUF1485"/>
    <property type="match status" value="1"/>
</dbReference>
<accession>A0A383C0B2</accession>
<dbReference type="AlphaFoldDB" id="A0A383C0B2"/>
<proteinExistence type="predicted"/>
<evidence type="ECO:0000259" key="1">
    <source>
        <dbReference type="Pfam" id="PF07364"/>
    </source>
</evidence>
<evidence type="ECO:0000313" key="2">
    <source>
        <dbReference type="EMBL" id="SVE25614.1"/>
    </source>
</evidence>
<gene>
    <name evidence="2" type="ORF">METZ01_LOCUS478468</name>
</gene>
<dbReference type="InterPro" id="IPR015995">
    <property type="entry name" value="MlrC_N"/>
</dbReference>
<protein>
    <recommendedName>
        <fullName evidence="1">Microcystin LR degradation protein MlrC N-terminal domain-containing protein</fullName>
    </recommendedName>
</protein>
<feature type="non-terminal residue" evidence="2">
    <location>
        <position position="167"/>
    </location>
</feature>